<dbReference type="SUPFAM" id="SSF46689">
    <property type="entry name" value="Homeodomain-like"/>
    <property type="match status" value="1"/>
</dbReference>
<dbReference type="PANTHER" id="PTHR46796">
    <property type="entry name" value="HTH-TYPE TRANSCRIPTIONAL ACTIVATOR RHAS-RELATED"/>
    <property type="match status" value="1"/>
</dbReference>
<comment type="caution">
    <text evidence="5">The sequence shown here is derived from an EMBL/GenBank/DDBJ whole genome shotgun (WGS) entry which is preliminary data.</text>
</comment>
<dbReference type="InterPro" id="IPR018060">
    <property type="entry name" value="HTH_AraC"/>
</dbReference>
<dbReference type="InterPro" id="IPR009057">
    <property type="entry name" value="Homeodomain-like_sf"/>
</dbReference>
<keyword evidence="3" id="KW-0804">Transcription</keyword>
<keyword evidence="2" id="KW-0238">DNA-binding</keyword>
<protein>
    <submittedName>
        <fullName evidence="5">AraC family transcriptional regulator</fullName>
    </submittedName>
</protein>
<evidence type="ECO:0000256" key="2">
    <source>
        <dbReference type="ARBA" id="ARBA00023125"/>
    </source>
</evidence>
<dbReference type="Gene3D" id="1.10.10.60">
    <property type="entry name" value="Homeodomain-like"/>
    <property type="match status" value="1"/>
</dbReference>
<sequence length="219" mass="23964">MIANAVFRTWTHEASRAEAAPVFPDGCRDVLIIRQPGERVRVELTRLDLRPRHVALPAGVRLTGYRLRPGAGLSERVLKAVSASPGDAEAILHNEAPAPGELDEIIHALTAPGATPGSVARELGVSARSVQRRLRALHLPPPDYWRLLARARHAASCLKTMALSDAAFESGFSDQAHMTREFVRWFGVTPARARRHALVLDLLCQPALGNWTGEQISTR</sequence>
<dbReference type="EMBL" id="VWOJ01000001">
    <property type="protein sequence ID" value="KAA5805535.1"/>
    <property type="molecule type" value="Genomic_DNA"/>
</dbReference>
<proteinExistence type="predicted"/>
<dbReference type="Proteomes" id="UP000325122">
    <property type="component" value="Unassembled WGS sequence"/>
</dbReference>
<dbReference type="GO" id="GO:0043565">
    <property type="term" value="F:sequence-specific DNA binding"/>
    <property type="evidence" value="ECO:0007669"/>
    <property type="project" value="InterPro"/>
</dbReference>
<evidence type="ECO:0000256" key="1">
    <source>
        <dbReference type="ARBA" id="ARBA00023015"/>
    </source>
</evidence>
<dbReference type="PROSITE" id="PS01124">
    <property type="entry name" value="HTH_ARAC_FAMILY_2"/>
    <property type="match status" value="1"/>
</dbReference>
<dbReference type="AlphaFoldDB" id="A0A5M6ZNR3"/>
<evidence type="ECO:0000259" key="4">
    <source>
        <dbReference type="PROSITE" id="PS01124"/>
    </source>
</evidence>
<keyword evidence="1" id="KW-0805">Transcription regulation</keyword>
<dbReference type="InterPro" id="IPR050204">
    <property type="entry name" value="AraC_XylS_family_regulators"/>
</dbReference>
<organism evidence="5 6">
    <name type="scientific">Alkalicaulis satelles</name>
    <dbReference type="NCBI Taxonomy" id="2609175"/>
    <lineage>
        <taxon>Bacteria</taxon>
        <taxon>Pseudomonadati</taxon>
        <taxon>Pseudomonadota</taxon>
        <taxon>Alphaproteobacteria</taxon>
        <taxon>Maricaulales</taxon>
        <taxon>Maricaulaceae</taxon>
        <taxon>Alkalicaulis</taxon>
    </lineage>
</organism>
<dbReference type="GO" id="GO:0003700">
    <property type="term" value="F:DNA-binding transcription factor activity"/>
    <property type="evidence" value="ECO:0007669"/>
    <property type="project" value="InterPro"/>
</dbReference>
<reference evidence="5 6" key="1">
    <citation type="submission" date="2019-09" db="EMBL/GenBank/DDBJ databases">
        <authorList>
            <person name="Kevbrin V."/>
            <person name="Grouzdev D.S."/>
        </authorList>
    </citation>
    <scope>NUCLEOTIDE SEQUENCE [LARGE SCALE GENOMIC DNA]</scope>
    <source>
        <strain evidence="5 6">G-192</strain>
    </source>
</reference>
<dbReference type="SMART" id="SM00342">
    <property type="entry name" value="HTH_ARAC"/>
    <property type="match status" value="1"/>
</dbReference>
<gene>
    <name evidence="5" type="ORF">F1654_05095</name>
</gene>
<name>A0A5M6ZNR3_9PROT</name>
<dbReference type="Pfam" id="PF12833">
    <property type="entry name" value="HTH_18"/>
    <property type="match status" value="1"/>
</dbReference>
<feature type="domain" description="HTH araC/xylS-type" evidence="4">
    <location>
        <begin position="100"/>
        <end position="196"/>
    </location>
</feature>
<keyword evidence="6" id="KW-1185">Reference proteome</keyword>
<accession>A0A5M6ZNR3</accession>
<evidence type="ECO:0000313" key="6">
    <source>
        <dbReference type="Proteomes" id="UP000325122"/>
    </source>
</evidence>
<evidence type="ECO:0000313" key="5">
    <source>
        <dbReference type="EMBL" id="KAA5805535.1"/>
    </source>
</evidence>
<evidence type="ECO:0000256" key="3">
    <source>
        <dbReference type="ARBA" id="ARBA00023163"/>
    </source>
</evidence>